<gene>
    <name evidence="1" type="ORF">F8M41_017851</name>
</gene>
<organism evidence="1 2">
    <name type="scientific">Gigaspora margarita</name>
    <dbReference type="NCBI Taxonomy" id="4874"/>
    <lineage>
        <taxon>Eukaryota</taxon>
        <taxon>Fungi</taxon>
        <taxon>Fungi incertae sedis</taxon>
        <taxon>Mucoromycota</taxon>
        <taxon>Glomeromycotina</taxon>
        <taxon>Glomeromycetes</taxon>
        <taxon>Diversisporales</taxon>
        <taxon>Gigasporaceae</taxon>
        <taxon>Gigaspora</taxon>
    </lineage>
</organism>
<dbReference type="AlphaFoldDB" id="A0A8H4AMJ3"/>
<sequence>MLNYGYISEIELNYQIDVELNQYKAQTFESCYKNSVNTNKVETIVNNINSKIPESEFDNFVLNLINNSCRGPLAEEEKGCYLGTLKQLGIANRTYTIGPYYKNESMLKRDSSRRIDNRTDEREISNCFQNSTNTSSVQIFLIAIGQNKDKEIRVEKVVHKDRVETDKAKIHHLILN</sequence>
<reference evidence="1 2" key="1">
    <citation type="journal article" date="2019" name="Environ. Microbiol.">
        <title>At the nexus of three kingdoms: the genome of the mycorrhizal fungus Gigaspora margarita provides insights into plant, endobacterial and fungal interactions.</title>
        <authorList>
            <person name="Venice F."/>
            <person name="Ghignone S."/>
            <person name="Salvioli di Fossalunga A."/>
            <person name="Amselem J."/>
            <person name="Novero M."/>
            <person name="Xianan X."/>
            <person name="Sedzielewska Toro K."/>
            <person name="Morin E."/>
            <person name="Lipzen A."/>
            <person name="Grigoriev I.V."/>
            <person name="Henrissat B."/>
            <person name="Martin F.M."/>
            <person name="Bonfante P."/>
        </authorList>
    </citation>
    <scope>NUCLEOTIDE SEQUENCE [LARGE SCALE GENOMIC DNA]</scope>
    <source>
        <strain evidence="1 2">BEG34</strain>
    </source>
</reference>
<protein>
    <submittedName>
        <fullName evidence="1">Uncharacterized protein</fullName>
    </submittedName>
</protein>
<accession>A0A8H4AMJ3</accession>
<evidence type="ECO:0000313" key="1">
    <source>
        <dbReference type="EMBL" id="KAF0513062.1"/>
    </source>
</evidence>
<name>A0A8H4AMJ3_GIGMA</name>
<keyword evidence="2" id="KW-1185">Reference proteome</keyword>
<evidence type="ECO:0000313" key="2">
    <source>
        <dbReference type="Proteomes" id="UP000439903"/>
    </source>
</evidence>
<dbReference type="EMBL" id="WTPW01000418">
    <property type="protein sequence ID" value="KAF0513062.1"/>
    <property type="molecule type" value="Genomic_DNA"/>
</dbReference>
<dbReference type="Proteomes" id="UP000439903">
    <property type="component" value="Unassembled WGS sequence"/>
</dbReference>
<comment type="caution">
    <text evidence="1">The sequence shown here is derived from an EMBL/GenBank/DDBJ whole genome shotgun (WGS) entry which is preliminary data.</text>
</comment>
<proteinExistence type="predicted"/>